<organism evidence="1 2">
    <name type="scientific">Dendrothele bispora (strain CBS 962.96)</name>
    <dbReference type="NCBI Taxonomy" id="1314807"/>
    <lineage>
        <taxon>Eukaryota</taxon>
        <taxon>Fungi</taxon>
        <taxon>Dikarya</taxon>
        <taxon>Basidiomycota</taxon>
        <taxon>Agaricomycotina</taxon>
        <taxon>Agaricomycetes</taxon>
        <taxon>Agaricomycetidae</taxon>
        <taxon>Agaricales</taxon>
        <taxon>Agaricales incertae sedis</taxon>
        <taxon>Dendrothele</taxon>
    </lineage>
</organism>
<dbReference type="EMBL" id="ML179240">
    <property type="protein sequence ID" value="THU93766.1"/>
    <property type="molecule type" value="Genomic_DNA"/>
</dbReference>
<evidence type="ECO:0000313" key="2">
    <source>
        <dbReference type="Proteomes" id="UP000297245"/>
    </source>
</evidence>
<name>A0A4S8LVS6_DENBC</name>
<dbReference type="Proteomes" id="UP000297245">
    <property type="component" value="Unassembled WGS sequence"/>
</dbReference>
<reference evidence="1 2" key="1">
    <citation type="journal article" date="2019" name="Nat. Ecol. Evol.">
        <title>Megaphylogeny resolves global patterns of mushroom evolution.</title>
        <authorList>
            <person name="Varga T."/>
            <person name="Krizsan K."/>
            <person name="Foldi C."/>
            <person name="Dima B."/>
            <person name="Sanchez-Garcia M."/>
            <person name="Sanchez-Ramirez S."/>
            <person name="Szollosi G.J."/>
            <person name="Szarkandi J.G."/>
            <person name="Papp V."/>
            <person name="Albert L."/>
            <person name="Andreopoulos W."/>
            <person name="Angelini C."/>
            <person name="Antonin V."/>
            <person name="Barry K.W."/>
            <person name="Bougher N.L."/>
            <person name="Buchanan P."/>
            <person name="Buyck B."/>
            <person name="Bense V."/>
            <person name="Catcheside P."/>
            <person name="Chovatia M."/>
            <person name="Cooper J."/>
            <person name="Damon W."/>
            <person name="Desjardin D."/>
            <person name="Finy P."/>
            <person name="Geml J."/>
            <person name="Haridas S."/>
            <person name="Hughes K."/>
            <person name="Justo A."/>
            <person name="Karasinski D."/>
            <person name="Kautmanova I."/>
            <person name="Kiss B."/>
            <person name="Kocsube S."/>
            <person name="Kotiranta H."/>
            <person name="LaButti K.M."/>
            <person name="Lechner B.E."/>
            <person name="Liimatainen K."/>
            <person name="Lipzen A."/>
            <person name="Lukacs Z."/>
            <person name="Mihaltcheva S."/>
            <person name="Morgado L.N."/>
            <person name="Niskanen T."/>
            <person name="Noordeloos M.E."/>
            <person name="Ohm R.A."/>
            <person name="Ortiz-Santana B."/>
            <person name="Ovrebo C."/>
            <person name="Racz N."/>
            <person name="Riley R."/>
            <person name="Savchenko A."/>
            <person name="Shiryaev A."/>
            <person name="Soop K."/>
            <person name="Spirin V."/>
            <person name="Szebenyi C."/>
            <person name="Tomsovsky M."/>
            <person name="Tulloss R.E."/>
            <person name="Uehling J."/>
            <person name="Grigoriev I.V."/>
            <person name="Vagvolgyi C."/>
            <person name="Papp T."/>
            <person name="Martin F.M."/>
            <person name="Miettinen O."/>
            <person name="Hibbett D.S."/>
            <person name="Nagy L.G."/>
        </authorList>
    </citation>
    <scope>NUCLEOTIDE SEQUENCE [LARGE SCALE GENOMIC DNA]</scope>
    <source>
        <strain evidence="1 2">CBS 962.96</strain>
    </source>
</reference>
<protein>
    <submittedName>
        <fullName evidence="1">Uncharacterized protein</fullName>
    </submittedName>
</protein>
<evidence type="ECO:0000313" key="1">
    <source>
        <dbReference type="EMBL" id="THU93766.1"/>
    </source>
</evidence>
<dbReference type="AlphaFoldDB" id="A0A4S8LVS6"/>
<gene>
    <name evidence="1" type="ORF">K435DRAFT_861209</name>
</gene>
<sequence>MSDSGAALWKLALVESDLVPANYSSIVPRTYYLIPDIPMGRQAGLRWITESLRVSIDRGNTSSVPFWGDMFEPGAKNGRHLLVEALEVREEVRGRLLRWDSDESFQFDVDSLENLDWPGIQATRCRDGRYPLPHFSGVEVQMRRVHVSRLLRECIAALEDAESELIETALLRREILIECTMDGFQEKSSKLFLDCKNANEQRLEWRRRYIQLRTAFEDLLYLTGVSLIFLL</sequence>
<proteinExistence type="predicted"/>
<keyword evidence="2" id="KW-1185">Reference proteome</keyword>
<accession>A0A4S8LVS6</accession>